<dbReference type="SUPFAM" id="SSF54427">
    <property type="entry name" value="NTF2-like"/>
    <property type="match status" value="1"/>
</dbReference>
<dbReference type="RefSeq" id="WP_100919321.1">
    <property type="nucleotide sequence ID" value="NZ_CP020370.1"/>
</dbReference>
<sequence length="264" mass="28033">MSPAPRHRRAPTPPAPRAGRRPGSGLAKALWTGAALVSIAVLALALGPGRETLRIGGHIDLDRRTTPPPVYRDPAPPPIGTAPGPTVSGREPGTGRTPDPLADRTPARRAVPIAAATPARGPYPAPARPIETDRGWRPAAPAATEALDPEAVIARFQRHFAAGDLPGLLLLLADDARIGRLGDDNPTNAGADLFAATLKRTFRLTPLRLRPDGRDRYLADGDLQRPNGRPAAHQAGTLRLELTRQAAGYRISALRYRIESPPQP</sequence>
<name>A0A2K8U7N0_9GAMM</name>
<feature type="region of interest" description="Disordered" evidence="1">
    <location>
        <begin position="57"/>
        <end position="107"/>
    </location>
</feature>
<keyword evidence="2" id="KW-0812">Transmembrane</keyword>
<keyword evidence="4" id="KW-1185">Reference proteome</keyword>
<dbReference type="OrthoDB" id="59268at135613"/>
<gene>
    <name evidence="3" type="ORF">THSYN_11710</name>
</gene>
<evidence type="ECO:0000313" key="3">
    <source>
        <dbReference type="EMBL" id="AUB81554.1"/>
    </source>
</evidence>
<protein>
    <submittedName>
        <fullName evidence="3">Uncharacterized protein</fullName>
    </submittedName>
</protein>
<organism evidence="3 4">
    <name type="scientific">Candidatus Thiodictyon syntrophicum</name>
    <dbReference type="NCBI Taxonomy" id="1166950"/>
    <lineage>
        <taxon>Bacteria</taxon>
        <taxon>Pseudomonadati</taxon>
        <taxon>Pseudomonadota</taxon>
        <taxon>Gammaproteobacteria</taxon>
        <taxon>Chromatiales</taxon>
        <taxon>Chromatiaceae</taxon>
        <taxon>Thiodictyon</taxon>
    </lineage>
</organism>
<evidence type="ECO:0000313" key="4">
    <source>
        <dbReference type="Proteomes" id="UP000232638"/>
    </source>
</evidence>
<evidence type="ECO:0000256" key="2">
    <source>
        <dbReference type="SAM" id="Phobius"/>
    </source>
</evidence>
<accession>A0A2K8U7N0</accession>
<dbReference type="Gene3D" id="3.10.450.50">
    <property type="match status" value="1"/>
</dbReference>
<proteinExistence type="predicted"/>
<feature type="region of interest" description="Disordered" evidence="1">
    <location>
        <begin position="1"/>
        <end position="24"/>
    </location>
</feature>
<dbReference type="EMBL" id="CP020370">
    <property type="protein sequence ID" value="AUB81554.1"/>
    <property type="molecule type" value="Genomic_DNA"/>
</dbReference>
<dbReference type="InterPro" id="IPR032710">
    <property type="entry name" value="NTF2-like_dom_sf"/>
</dbReference>
<keyword evidence="2" id="KW-0472">Membrane</keyword>
<keyword evidence="2" id="KW-1133">Transmembrane helix</keyword>
<dbReference type="KEGG" id="tsy:THSYN_11710"/>
<feature type="compositionally biased region" description="Pro residues" evidence="1">
    <location>
        <begin position="66"/>
        <end position="80"/>
    </location>
</feature>
<dbReference type="Proteomes" id="UP000232638">
    <property type="component" value="Chromosome"/>
</dbReference>
<evidence type="ECO:0000256" key="1">
    <source>
        <dbReference type="SAM" id="MobiDB-lite"/>
    </source>
</evidence>
<reference evidence="3 4" key="1">
    <citation type="submission" date="2017-03" db="EMBL/GenBank/DDBJ databases">
        <title>Complete genome sequence of Candidatus 'Thiodictyon syntrophicum' sp. nov. strain Cad16T, a photolithoautotroph purple sulfur bacterium isolated from an alpine meromictic lake.</title>
        <authorList>
            <person name="Luedin S.M."/>
            <person name="Pothier J.F."/>
            <person name="Danza F."/>
            <person name="Storelli N."/>
            <person name="Wittwer M."/>
            <person name="Tonolla M."/>
        </authorList>
    </citation>
    <scope>NUCLEOTIDE SEQUENCE [LARGE SCALE GENOMIC DNA]</scope>
    <source>
        <strain evidence="3 4">Cad16T</strain>
    </source>
</reference>
<feature type="compositionally biased region" description="Basic residues" evidence="1">
    <location>
        <begin position="1"/>
        <end position="10"/>
    </location>
</feature>
<dbReference type="AlphaFoldDB" id="A0A2K8U7N0"/>
<feature type="transmembrane region" description="Helical" evidence="2">
    <location>
        <begin position="29"/>
        <end position="47"/>
    </location>
</feature>